<dbReference type="PANTHER" id="PTHR20875:SF0">
    <property type="entry name" value="GH12158P"/>
    <property type="match status" value="1"/>
</dbReference>
<sequence>MVHPIFFIHECIRDQLQRFGAKGILALKTFHAKCDNQRCMDINTWREFLRFSGLRLNPEELAVLMRTHATAGKEFQFGAFMECVRGTLNNYRDKLVKAAWKKLDMDNVGYVTRDCLKETYNLIAQPMVMVQQQTQEEAIVEWLNGSFALIQKVTLFDFTEYYLLLGASIPDDVDFELLFIKAWKIRGDGYNVDKALNNVKTQVYKNRNRIREFFRDYDPLRHRLIIDEQFAAALDNSKLIISKQEMKAIIDNYRMNDDPMRRTCWTAFCDEIDTVYTLKELEKTPLRNVLPIPNLEGLKPQRFLEATVYLEPKKEAALQVLLKRIRKELYDRRIYLRGSFDDYAVPKLCVGIVGHVTYTQFAQALSSYVMIRIEPEEIELLCEKYDDLKNKTVNFLAFTTDIDPPP</sequence>
<evidence type="ECO:0000313" key="2">
    <source>
        <dbReference type="Proteomes" id="UP001497512"/>
    </source>
</evidence>
<dbReference type="PANTHER" id="PTHR20875">
    <property type="entry name" value="EF-HAND CALCIUM-BINDING DOMAIN-CONTAINING PROTEIN 6-RELATED"/>
    <property type="match status" value="1"/>
</dbReference>
<organism evidence="1 2">
    <name type="scientific">Sphagnum troendelagicum</name>
    <dbReference type="NCBI Taxonomy" id="128251"/>
    <lineage>
        <taxon>Eukaryota</taxon>
        <taxon>Viridiplantae</taxon>
        <taxon>Streptophyta</taxon>
        <taxon>Embryophyta</taxon>
        <taxon>Bryophyta</taxon>
        <taxon>Sphagnophytina</taxon>
        <taxon>Sphagnopsida</taxon>
        <taxon>Sphagnales</taxon>
        <taxon>Sphagnaceae</taxon>
        <taxon>Sphagnum</taxon>
    </lineage>
</organism>
<dbReference type="InterPro" id="IPR052603">
    <property type="entry name" value="EFCB6"/>
</dbReference>
<evidence type="ECO:0000313" key="1">
    <source>
        <dbReference type="EMBL" id="CAK9191583.1"/>
    </source>
</evidence>
<reference evidence="1 2" key="1">
    <citation type="submission" date="2024-02" db="EMBL/GenBank/DDBJ databases">
        <authorList>
            <consortium name="ELIXIR-Norway"/>
            <consortium name="Elixir Norway"/>
        </authorList>
    </citation>
    <scope>NUCLEOTIDE SEQUENCE [LARGE SCALE GENOMIC DNA]</scope>
</reference>
<dbReference type="SUPFAM" id="SSF47473">
    <property type="entry name" value="EF-hand"/>
    <property type="match status" value="1"/>
</dbReference>
<proteinExistence type="predicted"/>
<name>A0ABP0TBC0_9BRYO</name>
<evidence type="ECO:0008006" key="3">
    <source>
        <dbReference type="Google" id="ProtNLM"/>
    </source>
</evidence>
<dbReference type="InterPro" id="IPR011992">
    <property type="entry name" value="EF-hand-dom_pair"/>
</dbReference>
<keyword evidence="2" id="KW-1185">Reference proteome</keyword>
<dbReference type="Proteomes" id="UP001497512">
    <property type="component" value="Chromosome 1"/>
</dbReference>
<gene>
    <name evidence="1" type="ORF">CSSPTR1EN2_LOCUS1463</name>
</gene>
<accession>A0ABP0TBC0</accession>
<protein>
    <recommendedName>
        <fullName evidence="3">EF-hand domain-containing protein</fullName>
    </recommendedName>
</protein>
<dbReference type="EMBL" id="OZ019893">
    <property type="protein sequence ID" value="CAK9191583.1"/>
    <property type="molecule type" value="Genomic_DNA"/>
</dbReference>
<dbReference type="Gene3D" id="1.10.238.10">
    <property type="entry name" value="EF-hand"/>
    <property type="match status" value="2"/>
</dbReference>